<gene>
    <name evidence="2" type="ORF">Zmor_022187</name>
</gene>
<comment type="caution">
    <text evidence="2">The sequence shown here is derived from an EMBL/GenBank/DDBJ whole genome shotgun (WGS) entry which is preliminary data.</text>
</comment>
<evidence type="ECO:0000313" key="3">
    <source>
        <dbReference type="Proteomes" id="UP001168821"/>
    </source>
</evidence>
<sequence length="455" mass="52598">MINSPDLDVGDIHTLIKTAKAYPGYVPGVSNEDEYKKKTERFIRGNSLCSYYVRMAWSRKMQFITDLVHRIRSLGTITLFLNTLHSVTGKITSYCLTSRTPPMVFDRVLADHDRMMDPEILVPTIHSDLQWYESLDDQEQVAYLMTLVRISSGGMIRILYCRLQETYNERIRHSSPLVKSSEEKDHEESVPVVPMEHNPDDPKHQKVLELEKQWNQTINKMKEDLAKRMPTSKQEKQGKSKKKGSMKSKDKKKKNKKKEDEDQMDWVQLMPIWIVKKIFSYLDKKTLTKAKKVNAYWKWAIEELAKDKKLRKMLDKSNKKLKAAAGGECTLPEDAMLETPKSRISHTQRRVKKLEQRGAILDKMRHCEAETTDTSCVMVEAFSVCDLPRFSGSISIYPRVVRMNPPLYKRPDCLFKDLNLICETRDDLSDSGCDLSRTVPHSSQTSLGSDEDILI</sequence>
<evidence type="ECO:0000313" key="2">
    <source>
        <dbReference type="EMBL" id="KAJ3644460.1"/>
    </source>
</evidence>
<proteinExistence type="predicted"/>
<dbReference type="Proteomes" id="UP001168821">
    <property type="component" value="Unassembled WGS sequence"/>
</dbReference>
<name>A0AA38HVV9_9CUCU</name>
<dbReference type="InterPro" id="IPR036047">
    <property type="entry name" value="F-box-like_dom_sf"/>
</dbReference>
<evidence type="ECO:0008006" key="4">
    <source>
        <dbReference type="Google" id="ProtNLM"/>
    </source>
</evidence>
<reference evidence="2" key="1">
    <citation type="journal article" date="2023" name="G3 (Bethesda)">
        <title>Whole genome assemblies of Zophobas morio and Tenebrio molitor.</title>
        <authorList>
            <person name="Kaur S."/>
            <person name="Stinson S.A."/>
            <person name="diCenzo G.C."/>
        </authorList>
    </citation>
    <scope>NUCLEOTIDE SEQUENCE</scope>
    <source>
        <strain evidence="2">QUZm001</strain>
    </source>
</reference>
<feature type="region of interest" description="Disordered" evidence="1">
    <location>
        <begin position="174"/>
        <end position="202"/>
    </location>
</feature>
<dbReference type="EMBL" id="JALNTZ010000007">
    <property type="protein sequence ID" value="KAJ3644460.1"/>
    <property type="molecule type" value="Genomic_DNA"/>
</dbReference>
<feature type="compositionally biased region" description="Basic and acidic residues" evidence="1">
    <location>
        <begin position="223"/>
        <end position="238"/>
    </location>
</feature>
<protein>
    <recommendedName>
        <fullName evidence="4">F-box domain-containing protein</fullName>
    </recommendedName>
</protein>
<dbReference type="Gene3D" id="1.20.1280.50">
    <property type="match status" value="1"/>
</dbReference>
<accession>A0AA38HVV9</accession>
<feature type="compositionally biased region" description="Basic residues" evidence="1">
    <location>
        <begin position="239"/>
        <end position="256"/>
    </location>
</feature>
<feature type="compositionally biased region" description="Polar residues" evidence="1">
    <location>
        <begin position="439"/>
        <end position="448"/>
    </location>
</feature>
<organism evidence="2 3">
    <name type="scientific">Zophobas morio</name>
    <dbReference type="NCBI Taxonomy" id="2755281"/>
    <lineage>
        <taxon>Eukaryota</taxon>
        <taxon>Metazoa</taxon>
        <taxon>Ecdysozoa</taxon>
        <taxon>Arthropoda</taxon>
        <taxon>Hexapoda</taxon>
        <taxon>Insecta</taxon>
        <taxon>Pterygota</taxon>
        <taxon>Neoptera</taxon>
        <taxon>Endopterygota</taxon>
        <taxon>Coleoptera</taxon>
        <taxon>Polyphaga</taxon>
        <taxon>Cucujiformia</taxon>
        <taxon>Tenebrionidae</taxon>
        <taxon>Zophobas</taxon>
    </lineage>
</organism>
<dbReference type="AlphaFoldDB" id="A0AA38HVV9"/>
<feature type="region of interest" description="Disordered" evidence="1">
    <location>
        <begin position="429"/>
        <end position="455"/>
    </location>
</feature>
<evidence type="ECO:0000256" key="1">
    <source>
        <dbReference type="SAM" id="MobiDB-lite"/>
    </source>
</evidence>
<dbReference type="SUPFAM" id="SSF81383">
    <property type="entry name" value="F-box domain"/>
    <property type="match status" value="1"/>
</dbReference>
<feature type="compositionally biased region" description="Basic and acidic residues" evidence="1">
    <location>
        <begin position="180"/>
        <end position="189"/>
    </location>
</feature>
<keyword evidence="3" id="KW-1185">Reference proteome</keyword>
<feature type="region of interest" description="Disordered" evidence="1">
    <location>
        <begin position="223"/>
        <end position="261"/>
    </location>
</feature>